<dbReference type="EMBL" id="KI925462">
    <property type="protein sequence ID" value="ETW78444.1"/>
    <property type="molecule type" value="Genomic_DNA"/>
</dbReference>
<feature type="compositionally biased region" description="Pro residues" evidence="1">
    <location>
        <begin position="70"/>
        <end position="80"/>
    </location>
</feature>
<dbReference type="HOGENOM" id="CLU_2590063_0_0_1"/>
<feature type="region of interest" description="Disordered" evidence="1">
    <location>
        <begin position="1"/>
        <end position="80"/>
    </location>
</feature>
<keyword evidence="3" id="KW-1185">Reference proteome</keyword>
<evidence type="ECO:0000313" key="2">
    <source>
        <dbReference type="EMBL" id="ETW78444.1"/>
    </source>
</evidence>
<accession>W4JYB6</accession>
<name>W4JYB6_HETIT</name>
<dbReference type="Proteomes" id="UP000030671">
    <property type="component" value="Unassembled WGS sequence"/>
</dbReference>
<dbReference type="KEGG" id="hir:HETIRDRAFT_454382"/>
<organism evidence="2 3">
    <name type="scientific">Heterobasidion irregulare (strain TC 32-1)</name>
    <dbReference type="NCBI Taxonomy" id="747525"/>
    <lineage>
        <taxon>Eukaryota</taxon>
        <taxon>Fungi</taxon>
        <taxon>Dikarya</taxon>
        <taxon>Basidiomycota</taxon>
        <taxon>Agaricomycotina</taxon>
        <taxon>Agaricomycetes</taxon>
        <taxon>Russulales</taxon>
        <taxon>Bondarzewiaceae</taxon>
        <taxon>Heterobasidion</taxon>
        <taxon>Heterobasidion annosum species complex</taxon>
    </lineage>
</organism>
<reference evidence="2 3" key="1">
    <citation type="journal article" date="2012" name="New Phytol.">
        <title>Insight into trade-off between wood decay and parasitism from the genome of a fungal forest pathogen.</title>
        <authorList>
            <person name="Olson A."/>
            <person name="Aerts A."/>
            <person name="Asiegbu F."/>
            <person name="Belbahri L."/>
            <person name="Bouzid O."/>
            <person name="Broberg A."/>
            <person name="Canback B."/>
            <person name="Coutinho P.M."/>
            <person name="Cullen D."/>
            <person name="Dalman K."/>
            <person name="Deflorio G."/>
            <person name="van Diepen L.T."/>
            <person name="Dunand C."/>
            <person name="Duplessis S."/>
            <person name="Durling M."/>
            <person name="Gonthier P."/>
            <person name="Grimwood J."/>
            <person name="Fossdal C.G."/>
            <person name="Hansson D."/>
            <person name="Henrissat B."/>
            <person name="Hietala A."/>
            <person name="Himmelstrand K."/>
            <person name="Hoffmeister D."/>
            <person name="Hogberg N."/>
            <person name="James T.Y."/>
            <person name="Karlsson M."/>
            <person name="Kohler A."/>
            <person name="Kues U."/>
            <person name="Lee Y.H."/>
            <person name="Lin Y.C."/>
            <person name="Lind M."/>
            <person name="Lindquist E."/>
            <person name="Lombard V."/>
            <person name="Lucas S."/>
            <person name="Lunden K."/>
            <person name="Morin E."/>
            <person name="Murat C."/>
            <person name="Park J."/>
            <person name="Raffaello T."/>
            <person name="Rouze P."/>
            <person name="Salamov A."/>
            <person name="Schmutz J."/>
            <person name="Solheim H."/>
            <person name="Stahlberg J."/>
            <person name="Velez H."/>
            <person name="de Vries R.P."/>
            <person name="Wiebenga A."/>
            <person name="Woodward S."/>
            <person name="Yakovlev I."/>
            <person name="Garbelotto M."/>
            <person name="Martin F."/>
            <person name="Grigoriev I.V."/>
            <person name="Stenlid J."/>
        </authorList>
    </citation>
    <scope>NUCLEOTIDE SEQUENCE [LARGE SCALE GENOMIC DNA]</scope>
    <source>
        <strain evidence="2 3">TC 32-1</strain>
    </source>
</reference>
<gene>
    <name evidence="2" type="ORF">HETIRDRAFT_454382</name>
</gene>
<sequence>MSRASAIHERTNEPTHNPFTAALHSHAAGASPEASPGSRRTEESCAIPPGRILSRAAQSTVGDDNDKGKPPPSPFPSARR</sequence>
<dbReference type="GeneID" id="20676501"/>
<proteinExistence type="predicted"/>
<dbReference type="AlphaFoldDB" id="W4JYB6"/>
<protein>
    <submittedName>
        <fullName evidence="2">Uncharacterized protein</fullName>
    </submittedName>
</protein>
<evidence type="ECO:0000256" key="1">
    <source>
        <dbReference type="SAM" id="MobiDB-lite"/>
    </source>
</evidence>
<dbReference type="InParanoid" id="W4JYB6"/>
<dbReference type="RefSeq" id="XP_009550414.1">
    <property type="nucleotide sequence ID" value="XM_009552119.1"/>
</dbReference>
<feature type="compositionally biased region" description="Basic and acidic residues" evidence="1">
    <location>
        <begin position="1"/>
        <end position="13"/>
    </location>
</feature>
<evidence type="ECO:0000313" key="3">
    <source>
        <dbReference type="Proteomes" id="UP000030671"/>
    </source>
</evidence>
<feature type="compositionally biased region" description="Low complexity" evidence="1">
    <location>
        <begin position="24"/>
        <end position="38"/>
    </location>
</feature>